<accession>A0A833QWZ9</accession>
<dbReference type="FunFam" id="1.10.150.650:FF:000002">
    <property type="entry name" value="PHP domain-containing protein"/>
    <property type="match status" value="1"/>
</dbReference>
<dbReference type="CDD" id="cd07438">
    <property type="entry name" value="PHP_HisPPase_AMP"/>
    <property type="match status" value="1"/>
</dbReference>
<gene>
    <name evidence="3" type="ORF">FCM35_KLT08049</name>
</gene>
<feature type="compositionally biased region" description="Basic residues" evidence="1">
    <location>
        <begin position="1"/>
        <end position="19"/>
    </location>
</feature>
<evidence type="ECO:0000313" key="3">
    <source>
        <dbReference type="EMBL" id="KAF3326419.1"/>
    </source>
</evidence>
<dbReference type="GO" id="GO:0004534">
    <property type="term" value="F:5'-3' RNA exonuclease activity"/>
    <property type="evidence" value="ECO:0007669"/>
    <property type="project" value="TreeGrafter"/>
</dbReference>
<dbReference type="Gene3D" id="3.20.20.140">
    <property type="entry name" value="Metal-dependent hydrolases"/>
    <property type="match status" value="1"/>
</dbReference>
<evidence type="ECO:0000256" key="1">
    <source>
        <dbReference type="SAM" id="MobiDB-lite"/>
    </source>
</evidence>
<reference evidence="3" key="1">
    <citation type="submission" date="2020-01" db="EMBL/GenBank/DDBJ databases">
        <title>Genome sequence of Kobresia littledalei, the first chromosome-level genome in the family Cyperaceae.</title>
        <authorList>
            <person name="Qu G."/>
        </authorList>
    </citation>
    <scope>NUCLEOTIDE SEQUENCE</scope>
    <source>
        <strain evidence="3">C.B.Clarke</strain>
        <tissue evidence="3">Leaf</tissue>
    </source>
</reference>
<dbReference type="AlphaFoldDB" id="A0A833QWZ9"/>
<sequence>MGKNRNKSKCKGKSNKKRKTSVEQTLALNYVRDWAFPSSRGSGTAAYEEFLPSQALSFASSSAPLVFDLHSHSNHSDGFLSPSDLIERAYKRGVRVLALTDHDTMSGIPEAVKAASRFGIRIIPGVEISALFSPSDAIGASEVVHILAYYSPCGPSRHDELECLLSNIRDGRYIRAKNILDKLKKLKLPVKWERVAQIAGEGVAPGRLHIARAMVDAGHVENIKQAFNKYLYDDGPAYAVGSEPSAEKVVELIRNTGGISALAHPWSVKNPIVVISALSDAGLDALEVYRSDGKVPGFSELADTYGLVKIGGSDFHGKGQKDEAELGSVSLSVTTLYNFLKTSQPIWCNALKDMLLNFSDNPSDSSLEKIMRFAKLRDKSCDVLDACTSWLSDDEKKSMDLEGIRRKLSDHSFCI</sequence>
<dbReference type="EMBL" id="SWLB01000018">
    <property type="protein sequence ID" value="KAF3326419.1"/>
    <property type="molecule type" value="Genomic_DNA"/>
</dbReference>
<dbReference type="PANTHER" id="PTHR42924:SF17">
    <property type="entry name" value="OS03G0192000 PROTEIN"/>
    <property type="match status" value="1"/>
</dbReference>
<comment type="caution">
    <text evidence="3">The sequence shown here is derived from an EMBL/GenBank/DDBJ whole genome shotgun (WGS) entry which is preliminary data.</text>
</comment>
<dbReference type="GO" id="GO:0035312">
    <property type="term" value="F:5'-3' DNA exonuclease activity"/>
    <property type="evidence" value="ECO:0007669"/>
    <property type="project" value="TreeGrafter"/>
</dbReference>
<evidence type="ECO:0000313" key="4">
    <source>
        <dbReference type="Proteomes" id="UP000623129"/>
    </source>
</evidence>
<dbReference type="OrthoDB" id="16564at2759"/>
<dbReference type="SMART" id="SM00481">
    <property type="entry name" value="POLIIIAc"/>
    <property type="match status" value="1"/>
</dbReference>
<dbReference type="InterPro" id="IPR016195">
    <property type="entry name" value="Pol/histidinol_Pase-like"/>
</dbReference>
<dbReference type="Gene3D" id="1.10.150.650">
    <property type="match status" value="1"/>
</dbReference>
<name>A0A833QWZ9_9POAL</name>
<dbReference type="Proteomes" id="UP000623129">
    <property type="component" value="Unassembled WGS sequence"/>
</dbReference>
<feature type="region of interest" description="Disordered" evidence="1">
    <location>
        <begin position="1"/>
        <end position="21"/>
    </location>
</feature>
<dbReference type="SUPFAM" id="SSF89550">
    <property type="entry name" value="PHP domain-like"/>
    <property type="match status" value="1"/>
</dbReference>
<dbReference type="Pfam" id="PF02811">
    <property type="entry name" value="PHP"/>
    <property type="match status" value="1"/>
</dbReference>
<proteinExistence type="predicted"/>
<feature type="domain" description="Polymerase/histidinol phosphatase N-terminal" evidence="2">
    <location>
        <begin position="67"/>
        <end position="132"/>
    </location>
</feature>
<protein>
    <submittedName>
        <fullName evidence="3">PHP domain-containing protein</fullName>
    </submittedName>
</protein>
<keyword evidence="4" id="KW-1185">Reference proteome</keyword>
<evidence type="ECO:0000259" key="2">
    <source>
        <dbReference type="SMART" id="SM00481"/>
    </source>
</evidence>
<dbReference type="PANTHER" id="PTHR42924">
    <property type="entry name" value="EXONUCLEASE"/>
    <property type="match status" value="1"/>
</dbReference>
<dbReference type="InterPro" id="IPR003141">
    <property type="entry name" value="Pol/His_phosphatase_N"/>
</dbReference>
<dbReference type="InterPro" id="IPR052018">
    <property type="entry name" value="PHP_domain"/>
</dbReference>
<dbReference type="InterPro" id="IPR004013">
    <property type="entry name" value="PHP_dom"/>
</dbReference>
<organism evidence="3 4">
    <name type="scientific">Carex littledalei</name>
    <dbReference type="NCBI Taxonomy" id="544730"/>
    <lineage>
        <taxon>Eukaryota</taxon>
        <taxon>Viridiplantae</taxon>
        <taxon>Streptophyta</taxon>
        <taxon>Embryophyta</taxon>
        <taxon>Tracheophyta</taxon>
        <taxon>Spermatophyta</taxon>
        <taxon>Magnoliopsida</taxon>
        <taxon>Liliopsida</taxon>
        <taxon>Poales</taxon>
        <taxon>Cyperaceae</taxon>
        <taxon>Cyperoideae</taxon>
        <taxon>Cariceae</taxon>
        <taxon>Carex</taxon>
        <taxon>Carex subgen. Euthyceras</taxon>
    </lineage>
</organism>